<evidence type="ECO:0000256" key="1">
    <source>
        <dbReference type="SAM" id="Phobius"/>
    </source>
</evidence>
<gene>
    <name evidence="2" type="ORF">SAMN02927930_00316</name>
</gene>
<dbReference type="InterPro" id="IPR021732">
    <property type="entry name" value="DUF3301"/>
</dbReference>
<keyword evidence="1" id="KW-1133">Transmembrane helix</keyword>
<sequence>MILLDVILLLLIVWVGYLFWLGRRQAEQARRYIERYCQQHQLQLLDCAWQRGYPAKRGRYVGWLSHYEFRFSSDGETRYVGSATLLNLRLVQITTPPYRLPAESDLP</sequence>
<keyword evidence="3" id="KW-1185">Reference proteome</keyword>
<dbReference type="Pfam" id="PF11743">
    <property type="entry name" value="DUF3301"/>
    <property type="match status" value="1"/>
</dbReference>
<organism evidence="2 3">
    <name type="scientific">Pseudidiomarina indica</name>
    <dbReference type="NCBI Taxonomy" id="1159017"/>
    <lineage>
        <taxon>Bacteria</taxon>
        <taxon>Pseudomonadati</taxon>
        <taxon>Pseudomonadota</taxon>
        <taxon>Gammaproteobacteria</taxon>
        <taxon>Alteromonadales</taxon>
        <taxon>Idiomarinaceae</taxon>
        <taxon>Pseudidiomarina</taxon>
    </lineage>
</organism>
<evidence type="ECO:0008006" key="4">
    <source>
        <dbReference type="Google" id="ProtNLM"/>
    </source>
</evidence>
<feature type="transmembrane region" description="Helical" evidence="1">
    <location>
        <begin position="6"/>
        <end position="22"/>
    </location>
</feature>
<dbReference type="OrthoDB" id="5959530at2"/>
<proteinExistence type="predicted"/>
<evidence type="ECO:0000313" key="2">
    <source>
        <dbReference type="EMBL" id="SDB07022.1"/>
    </source>
</evidence>
<keyword evidence="1" id="KW-0472">Membrane</keyword>
<name>A0A1G6AF61_9GAMM</name>
<protein>
    <recommendedName>
        <fullName evidence="4">DUF3301 domain-containing protein</fullName>
    </recommendedName>
</protein>
<dbReference type="AlphaFoldDB" id="A0A1G6AF61"/>
<evidence type="ECO:0000313" key="3">
    <source>
        <dbReference type="Proteomes" id="UP000199626"/>
    </source>
</evidence>
<dbReference type="STRING" id="1159017.SAMN02927930_00316"/>
<dbReference type="Proteomes" id="UP000199626">
    <property type="component" value="Unassembled WGS sequence"/>
</dbReference>
<keyword evidence="1" id="KW-0812">Transmembrane</keyword>
<dbReference type="EMBL" id="FMXN01000001">
    <property type="protein sequence ID" value="SDB07022.1"/>
    <property type="molecule type" value="Genomic_DNA"/>
</dbReference>
<dbReference type="RefSeq" id="WP_092591035.1">
    <property type="nucleotide sequence ID" value="NZ_FMXN01000001.1"/>
</dbReference>
<reference evidence="3" key="1">
    <citation type="submission" date="2016-10" db="EMBL/GenBank/DDBJ databases">
        <authorList>
            <person name="Varghese N."/>
            <person name="Submissions S."/>
        </authorList>
    </citation>
    <scope>NUCLEOTIDE SEQUENCE [LARGE SCALE GENOMIC DNA]</scope>
    <source>
        <strain evidence="3">CGMCC 1.10824</strain>
    </source>
</reference>
<accession>A0A1G6AF61</accession>